<sequence>MVCPPYNQTLEDEFDDDLVLVSESTRIVDLVTEKYMDVVVLTLIGLFFISLETCAFLVILKRKNIRQVISQSSFFNLNVSLLFVVLSPTLRLIRQLNLVPPGEWSCGLCGVAIQFNLMLKSLLNSRADVDADKFAAAAAPVFVDFSAASAARGGVAMLKE</sequence>
<reference evidence="2 3" key="1">
    <citation type="submission" date="2015-12" db="EMBL/GenBank/DDBJ databases">
        <title>The genome of Folsomia candida.</title>
        <authorList>
            <person name="Faddeeva A."/>
            <person name="Derks M.F."/>
            <person name="Anvar Y."/>
            <person name="Smit S."/>
            <person name="Van Straalen N."/>
            <person name="Roelofs D."/>
        </authorList>
    </citation>
    <scope>NUCLEOTIDE SEQUENCE [LARGE SCALE GENOMIC DNA]</scope>
    <source>
        <strain evidence="2 3">VU population</strain>
        <tissue evidence="2">Whole body</tissue>
    </source>
</reference>
<proteinExistence type="predicted"/>
<feature type="transmembrane region" description="Helical" evidence="1">
    <location>
        <begin position="38"/>
        <end position="60"/>
    </location>
</feature>
<feature type="transmembrane region" description="Helical" evidence="1">
    <location>
        <begin position="72"/>
        <end position="90"/>
    </location>
</feature>
<gene>
    <name evidence="2" type="ORF">Fcan01_26962</name>
</gene>
<evidence type="ECO:0000313" key="3">
    <source>
        <dbReference type="Proteomes" id="UP000198287"/>
    </source>
</evidence>
<evidence type="ECO:0000313" key="2">
    <source>
        <dbReference type="EMBL" id="OXA38177.1"/>
    </source>
</evidence>
<protein>
    <submittedName>
        <fullName evidence="2">Uncharacterized protein</fullName>
    </submittedName>
</protein>
<keyword evidence="1" id="KW-0812">Transmembrane</keyword>
<dbReference type="Proteomes" id="UP000198287">
    <property type="component" value="Unassembled WGS sequence"/>
</dbReference>
<name>A0A226D0C3_FOLCA</name>
<keyword evidence="1" id="KW-0472">Membrane</keyword>
<accession>A0A226D0C3</accession>
<evidence type="ECO:0000256" key="1">
    <source>
        <dbReference type="SAM" id="Phobius"/>
    </source>
</evidence>
<keyword evidence="1" id="KW-1133">Transmembrane helix</keyword>
<dbReference type="EMBL" id="LNIX01000047">
    <property type="protein sequence ID" value="OXA38177.1"/>
    <property type="molecule type" value="Genomic_DNA"/>
</dbReference>
<dbReference type="AlphaFoldDB" id="A0A226D0C3"/>
<keyword evidence="3" id="KW-1185">Reference proteome</keyword>
<organism evidence="2 3">
    <name type="scientific">Folsomia candida</name>
    <name type="common">Springtail</name>
    <dbReference type="NCBI Taxonomy" id="158441"/>
    <lineage>
        <taxon>Eukaryota</taxon>
        <taxon>Metazoa</taxon>
        <taxon>Ecdysozoa</taxon>
        <taxon>Arthropoda</taxon>
        <taxon>Hexapoda</taxon>
        <taxon>Collembola</taxon>
        <taxon>Entomobryomorpha</taxon>
        <taxon>Isotomoidea</taxon>
        <taxon>Isotomidae</taxon>
        <taxon>Proisotominae</taxon>
        <taxon>Folsomia</taxon>
    </lineage>
</organism>
<comment type="caution">
    <text evidence="2">The sequence shown here is derived from an EMBL/GenBank/DDBJ whole genome shotgun (WGS) entry which is preliminary data.</text>
</comment>